<dbReference type="Pfam" id="PF03466">
    <property type="entry name" value="LysR_substrate"/>
    <property type="match status" value="1"/>
</dbReference>
<dbReference type="InterPro" id="IPR005119">
    <property type="entry name" value="LysR_subst-bd"/>
</dbReference>
<evidence type="ECO:0000256" key="1">
    <source>
        <dbReference type="ARBA" id="ARBA00009437"/>
    </source>
</evidence>
<dbReference type="InterPro" id="IPR000847">
    <property type="entry name" value="LysR_HTH_N"/>
</dbReference>
<dbReference type="InterPro" id="IPR036388">
    <property type="entry name" value="WH-like_DNA-bd_sf"/>
</dbReference>
<dbReference type="PANTHER" id="PTHR30126">
    <property type="entry name" value="HTH-TYPE TRANSCRIPTIONAL REGULATOR"/>
    <property type="match status" value="1"/>
</dbReference>
<dbReference type="SUPFAM" id="SSF53850">
    <property type="entry name" value="Periplasmic binding protein-like II"/>
    <property type="match status" value="1"/>
</dbReference>
<protein>
    <submittedName>
        <fullName evidence="6">LysR family transcriptional regulator</fullName>
    </submittedName>
</protein>
<keyword evidence="3" id="KW-0238">DNA-binding</keyword>
<keyword evidence="4" id="KW-0804">Transcription</keyword>
<keyword evidence="2" id="KW-0805">Transcription regulation</keyword>
<dbReference type="Gene3D" id="3.40.190.10">
    <property type="entry name" value="Periplasmic binding protein-like II"/>
    <property type="match status" value="2"/>
</dbReference>
<dbReference type="GO" id="GO:0000976">
    <property type="term" value="F:transcription cis-regulatory region binding"/>
    <property type="evidence" value="ECO:0007669"/>
    <property type="project" value="TreeGrafter"/>
</dbReference>
<accession>A0A9D2AEZ1</accession>
<dbReference type="CDD" id="cd05466">
    <property type="entry name" value="PBP2_LTTR_substrate"/>
    <property type="match status" value="1"/>
</dbReference>
<dbReference type="PRINTS" id="PR00039">
    <property type="entry name" value="HTHLYSR"/>
</dbReference>
<sequence>MNTESIKTFIMLSRLKNFTRTAERMYVAQSTVTNRIAELENETGQKLFTRKQGGVELTQEGQLFLSYALRINELEESFIREVNSAARYERQLRVGAINAVYESGLYPIVSKFFREHRDIAVNVVLYHTIDLLQALQDNIIDVAFSYLPLKKTGFCNKRFSTDKLVLLAAPQINAFPKGIRKEELVGCEYLMCNFAFGEAGEFVRSLFPPRHAFRFEIDNSGKVARYLLDGLGYSFLPYKMAEKEIEEEKLQIIRPLDFSVPEIVSYCVYRRGNALAEQFLSTL</sequence>
<dbReference type="Gene3D" id="1.10.10.10">
    <property type="entry name" value="Winged helix-like DNA-binding domain superfamily/Winged helix DNA-binding domain"/>
    <property type="match status" value="1"/>
</dbReference>
<dbReference type="SUPFAM" id="SSF46785">
    <property type="entry name" value="Winged helix' DNA-binding domain"/>
    <property type="match status" value="1"/>
</dbReference>
<dbReference type="EMBL" id="DXFX01000014">
    <property type="protein sequence ID" value="HIX07076.1"/>
    <property type="molecule type" value="Genomic_DNA"/>
</dbReference>
<dbReference type="PROSITE" id="PS50931">
    <property type="entry name" value="HTH_LYSR"/>
    <property type="match status" value="1"/>
</dbReference>
<dbReference type="PANTHER" id="PTHR30126:SF40">
    <property type="entry name" value="HTH-TYPE TRANSCRIPTIONAL REGULATOR GLTR"/>
    <property type="match status" value="1"/>
</dbReference>
<evidence type="ECO:0000313" key="6">
    <source>
        <dbReference type="EMBL" id="HIX07076.1"/>
    </source>
</evidence>
<reference evidence="6" key="2">
    <citation type="submission" date="2021-04" db="EMBL/GenBank/DDBJ databases">
        <authorList>
            <person name="Gilroy R."/>
        </authorList>
    </citation>
    <scope>NUCLEOTIDE SEQUENCE</scope>
    <source>
        <strain evidence="6">811</strain>
    </source>
</reference>
<reference evidence="6" key="1">
    <citation type="journal article" date="2021" name="PeerJ">
        <title>Extensive microbial diversity within the chicken gut microbiome revealed by metagenomics and culture.</title>
        <authorList>
            <person name="Gilroy R."/>
            <person name="Ravi A."/>
            <person name="Getino M."/>
            <person name="Pursley I."/>
            <person name="Horton D.L."/>
            <person name="Alikhan N.F."/>
            <person name="Baker D."/>
            <person name="Gharbi K."/>
            <person name="Hall N."/>
            <person name="Watson M."/>
            <person name="Adriaenssens E.M."/>
            <person name="Foster-Nyarko E."/>
            <person name="Jarju S."/>
            <person name="Secka A."/>
            <person name="Antonio M."/>
            <person name="Oren A."/>
            <person name="Chaudhuri R.R."/>
            <person name="La Ragione R."/>
            <person name="Hildebrand F."/>
            <person name="Pallen M.J."/>
        </authorList>
    </citation>
    <scope>NUCLEOTIDE SEQUENCE</scope>
    <source>
        <strain evidence="6">811</strain>
    </source>
</reference>
<dbReference type="GO" id="GO:0003700">
    <property type="term" value="F:DNA-binding transcription factor activity"/>
    <property type="evidence" value="ECO:0007669"/>
    <property type="project" value="InterPro"/>
</dbReference>
<gene>
    <name evidence="6" type="ORF">H9741_01210</name>
</gene>
<evidence type="ECO:0000256" key="3">
    <source>
        <dbReference type="ARBA" id="ARBA00023125"/>
    </source>
</evidence>
<evidence type="ECO:0000313" key="7">
    <source>
        <dbReference type="Proteomes" id="UP000824204"/>
    </source>
</evidence>
<name>A0A9D2AEZ1_9FIRM</name>
<dbReference type="InterPro" id="IPR036390">
    <property type="entry name" value="WH_DNA-bd_sf"/>
</dbReference>
<evidence type="ECO:0000259" key="5">
    <source>
        <dbReference type="PROSITE" id="PS50931"/>
    </source>
</evidence>
<comment type="caution">
    <text evidence="6">The sequence shown here is derived from an EMBL/GenBank/DDBJ whole genome shotgun (WGS) entry which is preliminary data.</text>
</comment>
<dbReference type="Pfam" id="PF00126">
    <property type="entry name" value="HTH_1"/>
    <property type="match status" value="1"/>
</dbReference>
<proteinExistence type="inferred from homology"/>
<evidence type="ECO:0000256" key="2">
    <source>
        <dbReference type="ARBA" id="ARBA00023015"/>
    </source>
</evidence>
<dbReference type="AlphaFoldDB" id="A0A9D2AEZ1"/>
<feature type="domain" description="HTH lysR-type" evidence="5">
    <location>
        <begin position="1"/>
        <end position="58"/>
    </location>
</feature>
<comment type="similarity">
    <text evidence="1">Belongs to the LysR transcriptional regulatory family.</text>
</comment>
<organism evidence="6 7">
    <name type="scientific">Candidatus Borkfalkia faecipullorum</name>
    <dbReference type="NCBI Taxonomy" id="2838510"/>
    <lineage>
        <taxon>Bacteria</taxon>
        <taxon>Bacillati</taxon>
        <taxon>Bacillota</taxon>
        <taxon>Clostridia</taxon>
        <taxon>Christensenellales</taxon>
        <taxon>Christensenellaceae</taxon>
        <taxon>Candidatus Borkfalkia</taxon>
    </lineage>
</organism>
<dbReference type="Proteomes" id="UP000824204">
    <property type="component" value="Unassembled WGS sequence"/>
</dbReference>
<evidence type="ECO:0000256" key="4">
    <source>
        <dbReference type="ARBA" id="ARBA00023163"/>
    </source>
</evidence>